<organism evidence="1 2">
    <name type="scientific">Streptomyces lydicamycinicus</name>
    <dbReference type="NCBI Taxonomy" id="1546107"/>
    <lineage>
        <taxon>Bacteria</taxon>
        <taxon>Bacillati</taxon>
        <taxon>Actinomycetota</taxon>
        <taxon>Actinomycetes</taxon>
        <taxon>Kitasatosporales</taxon>
        <taxon>Streptomycetaceae</taxon>
        <taxon>Streptomyces</taxon>
    </lineage>
</organism>
<reference evidence="1 2" key="2">
    <citation type="journal article" date="2015" name="Stand. Genomic Sci.">
        <title>Draft genome sequence of marine-derived Streptomyces sp. TP-A0598, a producer of anti-MRSA antibiotic lydicamycins.</title>
        <authorList>
            <person name="Komaki H."/>
            <person name="Ichikawa N."/>
            <person name="Hosoyama A."/>
            <person name="Fujita N."/>
            <person name="Igarashi Y."/>
        </authorList>
    </citation>
    <scope>NUCLEOTIDE SEQUENCE [LARGE SCALE GENOMIC DNA]</scope>
    <source>
        <strain evidence="1 2">NBRC 110027</strain>
    </source>
</reference>
<name>A0A0P4RCK5_9ACTN</name>
<evidence type="ECO:0000313" key="1">
    <source>
        <dbReference type="EMBL" id="GAO10416.1"/>
    </source>
</evidence>
<dbReference type="SUPFAM" id="SSF53822">
    <property type="entry name" value="Periplasmic binding protein-like I"/>
    <property type="match status" value="1"/>
</dbReference>
<gene>
    <name evidence="1" type="ORF">TPA0598_07_01400</name>
</gene>
<proteinExistence type="predicted"/>
<dbReference type="EMBL" id="BBNO01000007">
    <property type="protein sequence ID" value="GAO10416.1"/>
    <property type="molecule type" value="Genomic_DNA"/>
</dbReference>
<evidence type="ECO:0000313" key="2">
    <source>
        <dbReference type="Proteomes" id="UP000048965"/>
    </source>
</evidence>
<dbReference type="Gene3D" id="3.40.50.2300">
    <property type="match status" value="2"/>
</dbReference>
<accession>A0A0P4RCK5</accession>
<protein>
    <submittedName>
        <fullName evidence="1">Uncharacterized protein</fullName>
    </submittedName>
</protein>
<dbReference type="Proteomes" id="UP000048965">
    <property type="component" value="Unassembled WGS sequence"/>
</dbReference>
<dbReference type="OrthoDB" id="4289575at2"/>
<reference evidence="2" key="1">
    <citation type="submission" date="2014-09" db="EMBL/GenBank/DDBJ databases">
        <title>Whole genome shotgun sequence of Streptomyces sp. NBRC 110027.</title>
        <authorList>
            <person name="Komaki H."/>
            <person name="Ichikawa N."/>
            <person name="Katano-Makiyama Y."/>
            <person name="Hosoyama A."/>
            <person name="Hashimoto M."/>
            <person name="Uohara A."/>
            <person name="Kitahashi Y."/>
            <person name="Ohji S."/>
            <person name="Kimura A."/>
            <person name="Yamazoe A."/>
            <person name="Igarashi Y."/>
            <person name="Fujita N."/>
        </authorList>
    </citation>
    <scope>NUCLEOTIDE SEQUENCE [LARGE SCALE GENOMIC DNA]</scope>
    <source>
        <strain evidence="2">NBRC 110027</strain>
    </source>
</reference>
<comment type="caution">
    <text evidence="1">The sequence shown here is derived from an EMBL/GenBank/DDBJ whole genome shotgun (WGS) entry which is preliminary data.</text>
</comment>
<keyword evidence="2" id="KW-1185">Reference proteome</keyword>
<dbReference type="AlphaFoldDB" id="A0A0P4RCK5"/>
<dbReference type="InterPro" id="IPR028082">
    <property type="entry name" value="Peripla_BP_I"/>
</dbReference>
<sequence>MTVPLGVPAQFPDDTGADTFVAQLPTAVAPADRAYLSTKPPLFLLRVPGHGEEYDRRVRRVFEALRQPLDDKGKLVQHAALEAGAAGTGLLAAAAGERLGYGIPRHMTPDCFPQFSLLRDVIADVMGHGARGGAAAGAKALRDRAYAQRVQRGGLPAVLWRLGGGANPPAEGLHGWLLGILWTPLTQTFPRWWWALRKTRELVRPMRLSPFRRARWLGAELHAERGKENLFRVLDDMAQRQVLRLALGDAHPQREESLQRLEDLLVRALLEDLRVPQPGRLLPRRRRRTARPVLLVEVPPEGTPGAEQAERFLRAFHRARAAVQPPGPLVIAVGRPSDALLAELGGPAESNLTQAGIQLTQKDGSPVLVTFRDEPLTRHGLPIPQVNPKTFSTSWQTMTSLVTAGAVVSAAVLGVWVVGVVQGPPAHPCVGGDDSVAASAQAEPVGVRPKEWYDAATGAIRKENKRAEALAAAGSTVRTVVAFESNRPTTEINTRFDGSIPELRGIALWQRRLNDEAISDDTRVPLRVEVRSAGEEFRDAEQEARKLVAEQNAGSRRKPYEQVIGVLGYSQSRDETRAALKVLSAAGIPTVGTTATADEMLDGDNQSYWPFAPANSTESRIEADFASKSDIVARRNGEGGCTTAAQAVIVQSPADLYSRSLTGKFSHDFPGSSQVINFAQNGDFRRAPAGTPRVSSAHDLAETVCRALKAQPDSMVFWSARARDFIAFINALNAQGTCIEDDITVLGGNELTMVAQTGSFSDKRWLRLYYSSHRMPVTDTRASEKTREFVEVYDRFVRDTTHGADPWRQDGHAAVAYDAFHVLSRAADVTYRDKHADRRSMLTALTSGMSFDGATGYVSYQAGANAAPADKTFVLLRQGAEGAVSVVACGAYRQGLTTQGQAPPCAAEGKH</sequence>